<dbReference type="RefSeq" id="WP_120038006.1">
    <property type="nucleotide sequence ID" value="NZ_QZFU01000011.1"/>
</dbReference>
<dbReference type="PRINTS" id="PR00080">
    <property type="entry name" value="SDRFAMILY"/>
</dbReference>
<evidence type="ECO:0000256" key="2">
    <source>
        <dbReference type="ARBA" id="ARBA00006484"/>
    </source>
</evidence>
<dbReference type="PANTHER" id="PTHR42879">
    <property type="entry name" value="3-OXOACYL-(ACYL-CARRIER-PROTEIN) REDUCTASE"/>
    <property type="match status" value="1"/>
</dbReference>
<dbReference type="OrthoDB" id="9804774at2"/>
<dbReference type="PRINTS" id="PR00081">
    <property type="entry name" value="GDHRDH"/>
</dbReference>
<evidence type="ECO:0000256" key="1">
    <source>
        <dbReference type="ARBA" id="ARBA00004191"/>
    </source>
</evidence>
<dbReference type="NCBIfam" id="NF009466">
    <property type="entry name" value="PRK12826.1-2"/>
    <property type="match status" value="1"/>
</dbReference>
<evidence type="ECO:0000259" key="7">
    <source>
        <dbReference type="SMART" id="SM00822"/>
    </source>
</evidence>
<comment type="catalytic activity">
    <reaction evidence="6">
        <text>a (3R)-hydroxyacyl-[ACP] + NADP(+) = a 3-oxoacyl-[ACP] + NADPH + H(+)</text>
        <dbReference type="Rhea" id="RHEA:17397"/>
        <dbReference type="Rhea" id="RHEA-COMP:9916"/>
        <dbReference type="Rhea" id="RHEA-COMP:9945"/>
        <dbReference type="ChEBI" id="CHEBI:15378"/>
        <dbReference type="ChEBI" id="CHEBI:57783"/>
        <dbReference type="ChEBI" id="CHEBI:58349"/>
        <dbReference type="ChEBI" id="CHEBI:78776"/>
        <dbReference type="ChEBI" id="CHEBI:78827"/>
        <dbReference type="EC" id="1.1.1.100"/>
    </reaction>
    <physiologicalReaction direction="right-to-left" evidence="6">
        <dbReference type="Rhea" id="RHEA:17399"/>
    </physiologicalReaction>
</comment>
<dbReference type="SMART" id="SM00822">
    <property type="entry name" value="PKS_KR"/>
    <property type="match status" value="1"/>
</dbReference>
<comment type="subcellular location">
    <subcellularLocation>
        <location evidence="1">Secreted</location>
        <location evidence="1">Cell wall</location>
    </subcellularLocation>
</comment>
<comment type="caution">
    <text evidence="8">The sequence shown here is derived from an EMBL/GenBank/DDBJ whole genome shotgun (WGS) entry which is preliminary data.</text>
</comment>
<evidence type="ECO:0000256" key="5">
    <source>
        <dbReference type="ARBA" id="ARBA00040781"/>
    </source>
</evidence>
<gene>
    <name evidence="8" type="ORF">D5S18_03655</name>
</gene>
<dbReference type="InterPro" id="IPR050259">
    <property type="entry name" value="SDR"/>
</dbReference>
<evidence type="ECO:0000256" key="4">
    <source>
        <dbReference type="ARBA" id="ARBA00023002"/>
    </source>
</evidence>
<evidence type="ECO:0000313" key="9">
    <source>
        <dbReference type="Proteomes" id="UP000266677"/>
    </source>
</evidence>
<keyword evidence="3" id="KW-0964">Secreted</keyword>
<dbReference type="Proteomes" id="UP000266677">
    <property type="component" value="Unassembled WGS sequence"/>
</dbReference>
<keyword evidence="4" id="KW-0560">Oxidoreductase</keyword>
<sequence length="246" mass="25667">MTESDRPIALVSGGSRGIGRAAVLRLAQDGFDVAFCYQSDTDAASTLEKEVAVLGGRAIASRVDVSDNVGVRSWVNQTEDEFGPIMVVVTSAGIVRDGALVMMSDEDWSRVININLDGTFAVCRAALFPMMKRKSGCVITVSSISGLVGNVGQANYSAAKAGVIGFTKALAKEVGRYGIRANVVAPGFIETDMVGGLSDARRKKACDNVVLGRFGCADEVADAISYLVSANYVTGSVLQVDGGLAL</sequence>
<dbReference type="InterPro" id="IPR020904">
    <property type="entry name" value="Sc_DH/Rdtase_CS"/>
</dbReference>
<evidence type="ECO:0000256" key="6">
    <source>
        <dbReference type="ARBA" id="ARBA00047400"/>
    </source>
</evidence>
<reference evidence="8 9" key="1">
    <citation type="submission" date="2018-09" db="EMBL/GenBank/DDBJ databases">
        <title>YIM PH21274 draft genome.</title>
        <authorList>
            <person name="Miao C."/>
        </authorList>
    </citation>
    <scope>NUCLEOTIDE SEQUENCE [LARGE SCALE GENOMIC DNA]</scope>
    <source>
        <strain evidence="8 9">YIM PH 21724</strain>
    </source>
</reference>
<organism evidence="8 9">
    <name type="scientific">Nocardia panacis</name>
    <dbReference type="NCBI Taxonomy" id="2340916"/>
    <lineage>
        <taxon>Bacteria</taxon>
        <taxon>Bacillati</taxon>
        <taxon>Actinomycetota</taxon>
        <taxon>Actinomycetes</taxon>
        <taxon>Mycobacteriales</taxon>
        <taxon>Nocardiaceae</taxon>
        <taxon>Nocardia</taxon>
    </lineage>
</organism>
<dbReference type="PROSITE" id="PS00061">
    <property type="entry name" value="ADH_SHORT"/>
    <property type="match status" value="1"/>
</dbReference>
<keyword evidence="3" id="KW-0134">Cell wall</keyword>
<feature type="domain" description="Ketoreductase" evidence="7">
    <location>
        <begin position="7"/>
        <end position="191"/>
    </location>
</feature>
<accession>A0A3A4L7P8</accession>
<dbReference type="InterPro" id="IPR002347">
    <property type="entry name" value="SDR_fam"/>
</dbReference>
<comment type="similarity">
    <text evidence="2">Belongs to the short-chain dehydrogenases/reductases (SDR) family.</text>
</comment>
<dbReference type="Pfam" id="PF13561">
    <property type="entry name" value="adh_short_C2"/>
    <property type="match status" value="1"/>
</dbReference>
<protein>
    <recommendedName>
        <fullName evidence="5">3-oxoacyl-[acyl-carrier-protein] reductase MabA</fullName>
    </recommendedName>
</protein>
<proteinExistence type="inferred from homology"/>
<evidence type="ECO:0000256" key="3">
    <source>
        <dbReference type="ARBA" id="ARBA00022512"/>
    </source>
</evidence>
<dbReference type="InterPro" id="IPR057326">
    <property type="entry name" value="KR_dom"/>
</dbReference>
<dbReference type="PANTHER" id="PTHR42879:SF2">
    <property type="entry name" value="3-OXOACYL-[ACYL-CARRIER-PROTEIN] REDUCTASE FABG"/>
    <property type="match status" value="1"/>
</dbReference>
<dbReference type="AlphaFoldDB" id="A0A3A4L7P8"/>
<dbReference type="GO" id="GO:0004316">
    <property type="term" value="F:3-oxoacyl-[acyl-carrier-protein] reductase (NADPH) activity"/>
    <property type="evidence" value="ECO:0007669"/>
    <property type="project" value="UniProtKB-EC"/>
</dbReference>
<dbReference type="Gene3D" id="3.40.50.720">
    <property type="entry name" value="NAD(P)-binding Rossmann-like Domain"/>
    <property type="match status" value="1"/>
</dbReference>
<dbReference type="SUPFAM" id="SSF51735">
    <property type="entry name" value="NAD(P)-binding Rossmann-fold domains"/>
    <property type="match status" value="1"/>
</dbReference>
<dbReference type="InterPro" id="IPR036291">
    <property type="entry name" value="NAD(P)-bd_dom_sf"/>
</dbReference>
<dbReference type="EMBL" id="QZFU01000011">
    <property type="protein sequence ID" value="RJO78946.1"/>
    <property type="molecule type" value="Genomic_DNA"/>
</dbReference>
<name>A0A3A4L7P8_9NOCA</name>
<evidence type="ECO:0000313" key="8">
    <source>
        <dbReference type="EMBL" id="RJO78946.1"/>
    </source>
</evidence>
<dbReference type="GO" id="GO:0032787">
    <property type="term" value="P:monocarboxylic acid metabolic process"/>
    <property type="evidence" value="ECO:0007669"/>
    <property type="project" value="UniProtKB-ARBA"/>
</dbReference>
<dbReference type="FunFam" id="3.40.50.720:FF:000173">
    <property type="entry name" value="3-oxoacyl-[acyl-carrier protein] reductase"/>
    <property type="match status" value="1"/>
</dbReference>
<keyword evidence="9" id="KW-1185">Reference proteome</keyword>